<dbReference type="AlphaFoldDB" id="A0AAW0E037"/>
<evidence type="ECO:0000313" key="3">
    <source>
        <dbReference type="Proteomes" id="UP001362999"/>
    </source>
</evidence>
<proteinExistence type="predicted"/>
<feature type="compositionally biased region" description="Low complexity" evidence="1">
    <location>
        <begin position="76"/>
        <end position="93"/>
    </location>
</feature>
<reference evidence="2 3" key="1">
    <citation type="journal article" date="2024" name="J Genomics">
        <title>Draft genome sequencing and assembly of Favolaschia claudopus CIRM-BRFM 2984 isolated from oak limbs.</title>
        <authorList>
            <person name="Navarro D."/>
            <person name="Drula E."/>
            <person name="Chaduli D."/>
            <person name="Cazenave R."/>
            <person name="Ahrendt S."/>
            <person name="Wang J."/>
            <person name="Lipzen A."/>
            <person name="Daum C."/>
            <person name="Barry K."/>
            <person name="Grigoriev I.V."/>
            <person name="Favel A."/>
            <person name="Rosso M.N."/>
            <person name="Martin F."/>
        </authorList>
    </citation>
    <scope>NUCLEOTIDE SEQUENCE [LARGE SCALE GENOMIC DNA]</scope>
    <source>
        <strain evidence="2 3">CIRM-BRFM 2984</strain>
    </source>
</reference>
<dbReference type="Proteomes" id="UP001362999">
    <property type="component" value="Unassembled WGS sequence"/>
</dbReference>
<feature type="compositionally biased region" description="Acidic residues" evidence="1">
    <location>
        <begin position="220"/>
        <end position="229"/>
    </location>
</feature>
<name>A0AAW0E037_9AGAR</name>
<dbReference type="EMBL" id="JAWWNJ010000004">
    <property type="protein sequence ID" value="KAK7058131.1"/>
    <property type="molecule type" value="Genomic_DNA"/>
</dbReference>
<keyword evidence="3" id="KW-1185">Reference proteome</keyword>
<feature type="region of interest" description="Disordered" evidence="1">
    <location>
        <begin position="190"/>
        <end position="229"/>
    </location>
</feature>
<feature type="compositionally biased region" description="Polar residues" evidence="1">
    <location>
        <begin position="190"/>
        <end position="209"/>
    </location>
</feature>
<feature type="region of interest" description="Disordered" evidence="1">
    <location>
        <begin position="74"/>
        <end position="93"/>
    </location>
</feature>
<evidence type="ECO:0000313" key="2">
    <source>
        <dbReference type="EMBL" id="KAK7058131.1"/>
    </source>
</evidence>
<gene>
    <name evidence="2" type="ORF">R3P38DRAFT_3253123</name>
</gene>
<sequence length="229" mass="24142">MPPCSSSSSLVVKAKYDPICPCLLPSFPRHTRSRRSRSFLLRFAAKCSSHRRCSSPCPAAHLCPIILPQCRRKSIPHSQSSPSPIPSSSSGLGTPSATLSASLLSLSGVPICATDCIRRRRQLRQFRCGGLSLFKVRFLPPLILPSIPMLKSPRSPEPYMAACLANVTSSASASLSSLLTASFSGSLNRSFSASATAPPSGQSASQTPNAAAASGRGVSWEEDGLGLKE</sequence>
<comment type="caution">
    <text evidence="2">The sequence shown here is derived from an EMBL/GenBank/DDBJ whole genome shotgun (WGS) entry which is preliminary data.</text>
</comment>
<evidence type="ECO:0000256" key="1">
    <source>
        <dbReference type="SAM" id="MobiDB-lite"/>
    </source>
</evidence>
<protein>
    <submittedName>
        <fullName evidence="2">Uncharacterized protein</fullName>
    </submittedName>
</protein>
<organism evidence="2 3">
    <name type="scientific">Favolaschia claudopus</name>
    <dbReference type="NCBI Taxonomy" id="2862362"/>
    <lineage>
        <taxon>Eukaryota</taxon>
        <taxon>Fungi</taxon>
        <taxon>Dikarya</taxon>
        <taxon>Basidiomycota</taxon>
        <taxon>Agaricomycotina</taxon>
        <taxon>Agaricomycetes</taxon>
        <taxon>Agaricomycetidae</taxon>
        <taxon>Agaricales</taxon>
        <taxon>Marasmiineae</taxon>
        <taxon>Mycenaceae</taxon>
        <taxon>Favolaschia</taxon>
    </lineage>
</organism>
<accession>A0AAW0E037</accession>